<dbReference type="OrthoDB" id="514320at2"/>
<evidence type="ECO:0000313" key="3">
    <source>
        <dbReference type="EMBL" id="OKL52804.1"/>
    </source>
</evidence>
<sequence length="139" mass="15361">MFRQSRLLAATIVAAIAFFTVPATSAAANPFFSGECLSAKILRGKQGKFWLPFAPDSLTNCWLAYDVSKSTFGAETLQKSLGSINGIPQVGVDGYYGWETHNAVLKIQRMHRLPEDGEYGPRTRDAMWWRTLTGGKTKV</sequence>
<dbReference type="EMBL" id="MQVS01000001">
    <property type="protein sequence ID" value="OKL52804.1"/>
    <property type="molecule type" value="Genomic_DNA"/>
</dbReference>
<proteinExistence type="predicted"/>
<dbReference type="InterPro" id="IPR036366">
    <property type="entry name" value="PGBDSf"/>
</dbReference>
<dbReference type="Gene3D" id="1.10.101.10">
    <property type="entry name" value="PGBD-like superfamily/PGBD"/>
    <property type="match status" value="1"/>
</dbReference>
<dbReference type="RefSeq" id="WP_073822565.1">
    <property type="nucleotide sequence ID" value="NZ_MQVS01000001.1"/>
</dbReference>
<keyword evidence="1" id="KW-0732">Signal</keyword>
<keyword evidence="4" id="KW-1185">Reference proteome</keyword>
<name>A0A1Q5PYV9_9ACTO</name>
<reference evidence="4" key="1">
    <citation type="submission" date="2016-12" db="EMBL/GenBank/DDBJ databases">
        <authorList>
            <person name="Meng X."/>
        </authorList>
    </citation>
    <scope>NUCLEOTIDE SEQUENCE [LARGE SCALE GENOMIC DNA]</scope>
    <source>
        <strain evidence="4">DSM 20732</strain>
    </source>
</reference>
<feature type="signal peptide" evidence="1">
    <location>
        <begin position="1"/>
        <end position="25"/>
    </location>
</feature>
<evidence type="ECO:0000313" key="4">
    <source>
        <dbReference type="Proteomes" id="UP000185612"/>
    </source>
</evidence>
<dbReference type="InterPro" id="IPR002477">
    <property type="entry name" value="Peptidoglycan-bd-like"/>
</dbReference>
<dbReference type="Proteomes" id="UP000185612">
    <property type="component" value="Unassembled WGS sequence"/>
</dbReference>
<dbReference type="Pfam" id="PF01471">
    <property type="entry name" value="PG_binding_1"/>
    <property type="match status" value="1"/>
</dbReference>
<feature type="domain" description="Peptidoglycan binding-like" evidence="2">
    <location>
        <begin position="77"/>
        <end position="127"/>
    </location>
</feature>
<accession>A0A1Q5PYV9</accession>
<evidence type="ECO:0000256" key="1">
    <source>
        <dbReference type="SAM" id="SignalP"/>
    </source>
</evidence>
<dbReference type="InterPro" id="IPR036365">
    <property type="entry name" value="PGBD-like_sf"/>
</dbReference>
<dbReference type="InParanoid" id="A0A1Q5PYV9"/>
<feature type="chain" id="PRO_5039583649" description="Peptidoglycan binding-like domain-containing protein" evidence="1">
    <location>
        <begin position="26"/>
        <end position="139"/>
    </location>
</feature>
<organism evidence="3 4">
    <name type="scientific">Buchananella hordeovulneris</name>
    <dbReference type="NCBI Taxonomy" id="52770"/>
    <lineage>
        <taxon>Bacteria</taxon>
        <taxon>Bacillati</taxon>
        <taxon>Actinomycetota</taxon>
        <taxon>Actinomycetes</taxon>
        <taxon>Actinomycetales</taxon>
        <taxon>Actinomycetaceae</taxon>
        <taxon>Buchananella</taxon>
    </lineage>
</organism>
<dbReference type="SUPFAM" id="SSF47090">
    <property type="entry name" value="PGBD-like"/>
    <property type="match status" value="1"/>
</dbReference>
<dbReference type="AlphaFoldDB" id="A0A1Q5PYV9"/>
<gene>
    <name evidence="3" type="ORF">BSZ40_01510</name>
</gene>
<protein>
    <recommendedName>
        <fullName evidence="2">Peptidoglycan binding-like domain-containing protein</fullName>
    </recommendedName>
</protein>
<comment type="caution">
    <text evidence="3">The sequence shown here is derived from an EMBL/GenBank/DDBJ whole genome shotgun (WGS) entry which is preliminary data.</text>
</comment>
<evidence type="ECO:0000259" key="2">
    <source>
        <dbReference type="Pfam" id="PF01471"/>
    </source>
</evidence>